<feature type="signal peptide" evidence="1">
    <location>
        <begin position="1"/>
        <end position="26"/>
    </location>
</feature>
<dbReference type="Pfam" id="PF05494">
    <property type="entry name" value="MlaC"/>
    <property type="match status" value="1"/>
</dbReference>
<dbReference type="InterPro" id="IPR042245">
    <property type="entry name" value="Tgt2/MlaC_sf"/>
</dbReference>
<evidence type="ECO:0000256" key="1">
    <source>
        <dbReference type="SAM" id="SignalP"/>
    </source>
</evidence>
<name>Q2RU67_RHORT</name>
<dbReference type="RefSeq" id="WP_011389281.1">
    <property type="nucleotide sequence ID" value="NC_007643.1"/>
</dbReference>
<feature type="chain" id="PRO_5004214944" evidence="1">
    <location>
        <begin position="27"/>
        <end position="213"/>
    </location>
</feature>
<dbReference type="Gene3D" id="3.10.450.710">
    <property type="entry name" value="Tgt2/MlaC"/>
    <property type="match status" value="1"/>
</dbReference>
<dbReference type="PATRIC" id="fig|269796.9.peg.1598"/>
<dbReference type="PANTHER" id="PTHR36573">
    <property type="entry name" value="INTERMEMBRANE PHOSPHOLIPID TRANSPORT SYSTEM BINDING PROTEIN MLAC"/>
    <property type="match status" value="1"/>
</dbReference>
<evidence type="ECO:0000313" key="3">
    <source>
        <dbReference type="Proteomes" id="UP000001929"/>
    </source>
</evidence>
<dbReference type="Proteomes" id="UP000001929">
    <property type="component" value="Chromosome"/>
</dbReference>
<sequence>MLRRILAPLAVLVLVFGAMAPSSARAMQPLPTDPSAFVQELSRYAIEDILKADVEPSERIKRFETLLDTAFDMPFIARFVVGGYWKQATEDERAKFLSLFRDLNVINWGSRFGDYGGQKIVVVNSVSRDSRGGTIHEVTTAIGKANDKPMQVIWVLRAAPSGQLGVIDLKVEGVSMALTFQSEYRSVLKNSGSMTGLNAVLEKKIAELRARAG</sequence>
<protein>
    <submittedName>
        <fullName evidence="2">Toluene tolerance</fullName>
    </submittedName>
</protein>
<reference evidence="2 3" key="1">
    <citation type="journal article" date="2011" name="Stand. Genomic Sci.">
        <title>Complete genome sequence of Rhodospirillum rubrum type strain (S1).</title>
        <authorList>
            <person name="Munk A.C."/>
            <person name="Copeland A."/>
            <person name="Lucas S."/>
            <person name="Lapidus A."/>
            <person name="Del Rio T.G."/>
            <person name="Barry K."/>
            <person name="Detter J.C."/>
            <person name="Hammon N."/>
            <person name="Israni S."/>
            <person name="Pitluck S."/>
            <person name="Brettin T."/>
            <person name="Bruce D."/>
            <person name="Han C."/>
            <person name="Tapia R."/>
            <person name="Gilna P."/>
            <person name="Schmutz J."/>
            <person name="Larimer F."/>
            <person name="Land M."/>
            <person name="Kyrpides N.C."/>
            <person name="Mavromatis K."/>
            <person name="Richardson P."/>
            <person name="Rohde M."/>
            <person name="Goker M."/>
            <person name="Klenk H.P."/>
            <person name="Zhang Y."/>
            <person name="Roberts G.P."/>
            <person name="Reslewic S."/>
            <person name="Schwartz D.C."/>
        </authorList>
    </citation>
    <scope>NUCLEOTIDE SEQUENCE [LARGE SCALE GENOMIC DNA]</scope>
    <source>
        <strain evidence="3">ATCC 11170 / ATH 1.1.1 / DSM 467 / LMG 4362 / NCIMB 8255 / S1</strain>
    </source>
</reference>
<dbReference type="AlphaFoldDB" id="Q2RU67"/>
<keyword evidence="3" id="KW-1185">Reference proteome</keyword>
<dbReference type="PhylomeDB" id="Q2RU67"/>
<dbReference type="InterPro" id="IPR008869">
    <property type="entry name" value="MlaC/ttg2D"/>
</dbReference>
<dbReference type="KEGG" id="rru:Rru_A1528"/>
<dbReference type="EnsemblBacteria" id="ABC22328">
    <property type="protein sequence ID" value="ABC22328"/>
    <property type="gene ID" value="Rru_A1528"/>
</dbReference>
<dbReference type="STRING" id="269796.Rru_A1528"/>
<accession>Q2RU67</accession>
<dbReference type="HOGENOM" id="CLU_094502_1_0_5"/>
<gene>
    <name evidence="2" type="ordered locus">Rru_A1528</name>
</gene>
<proteinExistence type="predicted"/>
<dbReference type="PANTHER" id="PTHR36573:SF1">
    <property type="entry name" value="INTERMEMBRANE PHOSPHOLIPID TRANSPORT SYSTEM BINDING PROTEIN MLAC"/>
    <property type="match status" value="1"/>
</dbReference>
<organism evidence="2 3">
    <name type="scientific">Rhodospirillum rubrum (strain ATCC 11170 / ATH 1.1.1 / DSM 467 / LMG 4362 / NCIMB 8255 / S1)</name>
    <dbReference type="NCBI Taxonomy" id="269796"/>
    <lineage>
        <taxon>Bacteria</taxon>
        <taxon>Pseudomonadati</taxon>
        <taxon>Pseudomonadota</taxon>
        <taxon>Alphaproteobacteria</taxon>
        <taxon>Rhodospirillales</taxon>
        <taxon>Rhodospirillaceae</taxon>
        <taxon>Rhodospirillum</taxon>
    </lineage>
</organism>
<keyword evidence="1" id="KW-0732">Signal</keyword>
<evidence type="ECO:0000313" key="2">
    <source>
        <dbReference type="EMBL" id="ABC22328.1"/>
    </source>
</evidence>
<dbReference type="eggNOG" id="COG2854">
    <property type="taxonomic scope" value="Bacteria"/>
</dbReference>
<dbReference type="EMBL" id="CP000230">
    <property type="protein sequence ID" value="ABC22328.1"/>
    <property type="molecule type" value="Genomic_DNA"/>
</dbReference>